<dbReference type="EMBL" id="BMAT01005917">
    <property type="protein sequence ID" value="GFS02445.1"/>
    <property type="molecule type" value="Genomic_DNA"/>
</dbReference>
<dbReference type="CDD" id="cd00041">
    <property type="entry name" value="CUB"/>
    <property type="match status" value="1"/>
</dbReference>
<evidence type="ECO:0000256" key="3">
    <source>
        <dbReference type="PROSITE-ProRule" id="PRU00059"/>
    </source>
</evidence>
<dbReference type="Proteomes" id="UP000762676">
    <property type="component" value="Unassembled WGS sequence"/>
</dbReference>
<dbReference type="InterPro" id="IPR035914">
    <property type="entry name" value="Sperma_CUB_dom_sf"/>
</dbReference>
<dbReference type="PANTHER" id="PTHR24251">
    <property type="entry name" value="OVOCHYMASE-RELATED"/>
    <property type="match status" value="1"/>
</dbReference>
<dbReference type="SMART" id="SM00042">
    <property type="entry name" value="CUB"/>
    <property type="match status" value="1"/>
</dbReference>
<dbReference type="FunFam" id="2.60.120.290:FF:000013">
    <property type="entry name" value="Membrane frizzled-related protein"/>
    <property type="match status" value="1"/>
</dbReference>
<dbReference type="PROSITE" id="PS01180">
    <property type="entry name" value="CUB"/>
    <property type="match status" value="1"/>
</dbReference>
<keyword evidence="2" id="KW-1015">Disulfide bond</keyword>
<evidence type="ECO:0000313" key="6">
    <source>
        <dbReference type="Proteomes" id="UP000762676"/>
    </source>
</evidence>
<comment type="caution">
    <text evidence="3">Lacks conserved residue(s) required for the propagation of feature annotation.</text>
</comment>
<evidence type="ECO:0000256" key="1">
    <source>
        <dbReference type="ARBA" id="ARBA00022737"/>
    </source>
</evidence>
<evidence type="ECO:0000259" key="4">
    <source>
        <dbReference type="PROSITE" id="PS01180"/>
    </source>
</evidence>
<dbReference type="InterPro" id="IPR000859">
    <property type="entry name" value="CUB_dom"/>
</dbReference>
<keyword evidence="6" id="KW-1185">Reference proteome</keyword>
<evidence type="ECO:0000256" key="2">
    <source>
        <dbReference type="ARBA" id="ARBA00023157"/>
    </source>
</evidence>
<evidence type="ECO:0000313" key="5">
    <source>
        <dbReference type="EMBL" id="GFS02445.1"/>
    </source>
</evidence>
<proteinExistence type="predicted"/>
<dbReference type="PANTHER" id="PTHR24251:SF30">
    <property type="entry name" value="MEMBRANE FRIZZLED-RELATED PROTEIN"/>
    <property type="match status" value="1"/>
</dbReference>
<gene>
    <name evidence="5" type="ORF">ElyMa_002865000</name>
</gene>
<keyword evidence="1" id="KW-0677">Repeat</keyword>
<organism evidence="5 6">
    <name type="scientific">Elysia marginata</name>
    <dbReference type="NCBI Taxonomy" id="1093978"/>
    <lineage>
        <taxon>Eukaryota</taxon>
        <taxon>Metazoa</taxon>
        <taxon>Spiralia</taxon>
        <taxon>Lophotrochozoa</taxon>
        <taxon>Mollusca</taxon>
        <taxon>Gastropoda</taxon>
        <taxon>Heterobranchia</taxon>
        <taxon>Euthyneura</taxon>
        <taxon>Panpulmonata</taxon>
        <taxon>Sacoglossa</taxon>
        <taxon>Placobranchoidea</taxon>
        <taxon>Plakobranchidae</taxon>
        <taxon>Elysia</taxon>
    </lineage>
</organism>
<comment type="caution">
    <text evidence="5">The sequence shown here is derived from an EMBL/GenBank/DDBJ whole genome shotgun (WGS) entry which is preliminary data.</text>
</comment>
<dbReference type="SUPFAM" id="SSF49854">
    <property type="entry name" value="Spermadhesin, CUB domain"/>
    <property type="match status" value="1"/>
</dbReference>
<reference evidence="5 6" key="1">
    <citation type="journal article" date="2021" name="Elife">
        <title>Chloroplast acquisition without the gene transfer in kleptoplastic sea slugs, Plakobranchus ocellatus.</title>
        <authorList>
            <person name="Maeda T."/>
            <person name="Takahashi S."/>
            <person name="Yoshida T."/>
            <person name="Shimamura S."/>
            <person name="Takaki Y."/>
            <person name="Nagai Y."/>
            <person name="Toyoda A."/>
            <person name="Suzuki Y."/>
            <person name="Arimoto A."/>
            <person name="Ishii H."/>
            <person name="Satoh N."/>
            <person name="Nishiyama T."/>
            <person name="Hasebe M."/>
            <person name="Maruyama T."/>
            <person name="Minagawa J."/>
            <person name="Obokata J."/>
            <person name="Shigenobu S."/>
        </authorList>
    </citation>
    <scope>NUCLEOTIDE SEQUENCE [LARGE SCALE GENOMIC DNA]</scope>
</reference>
<name>A0AAV4HXH6_9GAST</name>
<feature type="domain" description="CUB" evidence="4">
    <location>
        <begin position="10"/>
        <end position="122"/>
    </location>
</feature>
<dbReference type="Gene3D" id="2.60.120.290">
    <property type="entry name" value="Spermadhesin, CUB domain"/>
    <property type="match status" value="1"/>
</dbReference>
<dbReference type="AlphaFoldDB" id="A0AAV4HXH6"/>
<dbReference type="Pfam" id="PF00431">
    <property type="entry name" value="CUB"/>
    <property type="match status" value="1"/>
</dbReference>
<protein>
    <submittedName>
        <fullName evidence="5">Tolloid-like protein 1</fullName>
    </submittedName>
</protein>
<sequence length="128" mass="14109">MFSTTKKSGCSRNLTASSGVIQSPNYPSSYSNVEHCVWIIRALPGRRIQLTFQSFSLQSSVFCRSDSLMVRNGGTPSSSLLARLCGTRTVSPITSTGNLMYIEFQSDATITGRGFRLTWSSARRKELL</sequence>
<accession>A0AAV4HXH6</accession>